<dbReference type="GO" id="GO:0004519">
    <property type="term" value="F:endonuclease activity"/>
    <property type="evidence" value="ECO:0007669"/>
    <property type="project" value="UniProtKB-UniRule"/>
</dbReference>
<keyword evidence="2" id="KW-0255">Endonuclease</keyword>
<keyword evidence="2" id="KW-0540">Nuclease</keyword>
<dbReference type="InterPro" id="IPR021124">
    <property type="entry name" value="CRISPR-assoc_prot_Cas5"/>
</dbReference>
<dbReference type="InterPro" id="IPR010155">
    <property type="entry name" value="CRISPR-assoc_prot_Cas5d"/>
</dbReference>
<reference evidence="3" key="1">
    <citation type="journal article" date="2021" name="PeerJ">
        <title>Extensive microbial diversity within the chicken gut microbiome revealed by metagenomics and culture.</title>
        <authorList>
            <person name="Gilroy R."/>
            <person name="Ravi A."/>
            <person name="Getino M."/>
            <person name="Pursley I."/>
            <person name="Horton D.L."/>
            <person name="Alikhan N.F."/>
            <person name="Baker D."/>
            <person name="Gharbi K."/>
            <person name="Hall N."/>
            <person name="Watson M."/>
            <person name="Adriaenssens E.M."/>
            <person name="Foster-Nyarko E."/>
            <person name="Jarju S."/>
            <person name="Secka A."/>
            <person name="Antonio M."/>
            <person name="Oren A."/>
            <person name="Chaudhuri R.R."/>
            <person name="La Ragione R."/>
            <person name="Hildebrand F."/>
            <person name="Pallen M.J."/>
        </authorList>
    </citation>
    <scope>NUCLEOTIDE SEQUENCE</scope>
    <source>
        <strain evidence="3">ChiW7-2402</strain>
    </source>
</reference>
<dbReference type="GO" id="GO:0051607">
    <property type="term" value="P:defense response to virus"/>
    <property type="evidence" value="ECO:0007669"/>
    <property type="project" value="UniProtKB-UniRule"/>
</dbReference>
<dbReference type="AlphaFoldDB" id="A0A9D2G5A4"/>
<dbReference type="Pfam" id="PF09704">
    <property type="entry name" value="Cas_Cas5d"/>
    <property type="match status" value="1"/>
</dbReference>
<dbReference type="NCBIfam" id="TIGR01876">
    <property type="entry name" value="cas_Cas5d"/>
    <property type="match status" value="1"/>
</dbReference>
<proteinExistence type="inferred from homology"/>
<dbReference type="GO" id="GO:0043571">
    <property type="term" value="P:maintenance of CRISPR repeat elements"/>
    <property type="evidence" value="ECO:0007669"/>
    <property type="project" value="UniProtKB-UniRule"/>
</dbReference>
<comment type="function">
    <text evidence="2">CRISPR (clustered regularly interspaced short palindromic repeat) is an adaptive immune system that provides protection against mobile genetic elements (viruses, transposable elements and conjugative plasmids). CRISPR clusters contain spacers, sequences complementary to antecedent mobile elements, and target invading nucleic acids. CRISPR clusters are transcribed and processed into CRISPR RNA (crRNA).</text>
</comment>
<name>A0A9D2G5A4_9FIRM</name>
<evidence type="ECO:0000256" key="2">
    <source>
        <dbReference type="PIRNR" id="PIRNR029950"/>
    </source>
</evidence>
<dbReference type="Gene3D" id="3.30.70.2660">
    <property type="match status" value="1"/>
</dbReference>
<dbReference type="PIRSF" id="PIRSF029950">
    <property type="entry name" value="Cas_CT1134"/>
    <property type="match status" value="1"/>
</dbReference>
<accession>A0A9D2G5A4</accession>
<comment type="caution">
    <text evidence="3">The sequence shown here is derived from an EMBL/GenBank/DDBJ whole genome shotgun (WGS) entry which is preliminary data.</text>
</comment>
<dbReference type="GO" id="GO:0016787">
    <property type="term" value="F:hydrolase activity"/>
    <property type="evidence" value="ECO:0007669"/>
    <property type="project" value="UniProtKB-KW"/>
</dbReference>
<keyword evidence="2" id="KW-0694">RNA-binding</keyword>
<dbReference type="CDD" id="cd09752">
    <property type="entry name" value="Cas5_I-C"/>
    <property type="match status" value="1"/>
</dbReference>
<evidence type="ECO:0000313" key="4">
    <source>
        <dbReference type="Proteomes" id="UP000824102"/>
    </source>
</evidence>
<dbReference type="GO" id="GO:0003723">
    <property type="term" value="F:RNA binding"/>
    <property type="evidence" value="ECO:0007669"/>
    <property type="project" value="UniProtKB-UniRule"/>
</dbReference>
<organism evidence="3 4">
    <name type="scientific">Candidatus Gallimonas intestinavium</name>
    <dbReference type="NCBI Taxonomy" id="2838603"/>
    <lineage>
        <taxon>Bacteria</taxon>
        <taxon>Bacillati</taxon>
        <taxon>Bacillota</taxon>
        <taxon>Clostridia</taxon>
        <taxon>Candidatus Gallimonas</taxon>
    </lineage>
</organism>
<evidence type="ECO:0000256" key="1">
    <source>
        <dbReference type="ARBA" id="ARBA00023118"/>
    </source>
</evidence>
<dbReference type="NCBIfam" id="TIGR02593">
    <property type="entry name" value="CRISPR_cas5"/>
    <property type="match status" value="1"/>
</dbReference>
<dbReference type="InterPro" id="IPR013422">
    <property type="entry name" value="CRISPR-assoc_prot_Cas5_N"/>
</dbReference>
<evidence type="ECO:0000313" key="3">
    <source>
        <dbReference type="EMBL" id="HIZ73319.1"/>
    </source>
</evidence>
<keyword evidence="1 2" id="KW-0051">Antiviral defense</keyword>
<reference evidence="3" key="2">
    <citation type="submission" date="2021-04" db="EMBL/GenBank/DDBJ databases">
        <authorList>
            <person name="Gilroy R."/>
        </authorList>
    </citation>
    <scope>NUCLEOTIDE SEQUENCE</scope>
    <source>
        <strain evidence="3">ChiW7-2402</strain>
    </source>
</reference>
<dbReference type="EMBL" id="DXBB01000100">
    <property type="protein sequence ID" value="HIZ73319.1"/>
    <property type="molecule type" value="Genomic_DNA"/>
</dbReference>
<dbReference type="Proteomes" id="UP000824102">
    <property type="component" value="Unassembled WGS sequence"/>
</dbReference>
<comment type="similarity">
    <text evidence="2">Belongs to the CRISPR-associated protein Cas5 family. Subtype I-C/Dvulg subfamily.</text>
</comment>
<sequence length="251" mass="29300">MSKPIHKNIVTFQVTGDRALFSDPVTRVGGEKCTYQVPTYESLKGILSSVYWKPTIVWYIDAVRIMNPIQTETVGIRNLKYQNGESDLSYYTYLRDVYYQVKAHFEWNDHRPELECDRNENKHHNIARRMIEKGGRRDIFLGTRECQGYVEPCEFGAGEGAYDNIPELGFGFMLHGITYADESPLLEMDGKMTANFWYPVMKNGVIEFPRPEECPFHKEIREMQMKIFSKELQNFIGLDEFKTEFEGEEAK</sequence>
<dbReference type="EC" id="3.1.-.-" evidence="2"/>
<keyword evidence="2" id="KW-0378">Hydrolase</keyword>
<protein>
    <recommendedName>
        <fullName evidence="2">pre-crRNA processing endonuclease</fullName>
        <ecNumber evidence="2">3.1.-.-</ecNumber>
    </recommendedName>
</protein>
<gene>
    <name evidence="3" type="primary">cas5c</name>
    <name evidence="3" type="ORF">H9964_07040</name>
</gene>